<organism evidence="2">
    <name type="scientific">uncultured Desulfobacteraceae bacterium</name>
    <dbReference type="NCBI Taxonomy" id="218296"/>
    <lineage>
        <taxon>Bacteria</taxon>
        <taxon>Pseudomonadati</taxon>
        <taxon>Thermodesulfobacteriota</taxon>
        <taxon>Desulfobacteria</taxon>
        <taxon>Desulfobacterales</taxon>
        <taxon>Desulfobacteraceae</taxon>
        <taxon>environmental samples</taxon>
    </lineage>
</organism>
<reference evidence="2" key="1">
    <citation type="submission" date="2019-01" db="EMBL/GenBank/DDBJ databases">
        <authorList>
            <consortium name="Genoscope - CEA"/>
            <person name="William W."/>
        </authorList>
    </citation>
    <scope>NUCLEOTIDE SEQUENCE</scope>
    <source>
        <strain evidence="2">CR-1</strain>
    </source>
</reference>
<dbReference type="PANTHER" id="PTHR47514">
    <property type="entry name" value="TRANSKETOLASE N-TERMINAL SECTION-RELATED"/>
    <property type="match status" value="1"/>
</dbReference>
<sequence>MESFLIADNESKNMVKLDSRSLELRKTIIKIMEVAGRGHPGAAMSLVEILRTLYDDILRYDPKNPYWKNRDRCILSKGHGCLALYPILAEKGFFPVEELWKFCKSDGILGGHPEYGKIPGVEASTGSLGHGLSIGLGFALNARIDKESHKIFVILGDGESNEGSIWEAALCAGKHGLSNLAVIVDYNKRQSYGETAEVQPLEPLTEKWKAFGFGVSEVDGHDVDALRNVFSGLPIQSNKPSVVICHTVKGKGFDFMENNCQWHHKSKLTKNELANLYKQLEEIHNA</sequence>
<name>A0A484HMJ7_9BACT</name>
<dbReference type="PANTHER" id="PTHR47514:SF2">
    <property type="entry name" value="TRANSKETOLASE"/>
    <property type="match status" value="1"/>
</dbReference>
<evidence type="ECO:0000259" key="1">
    <source>
        <dbReference type="Pfam" id="PF00456"/>
    </source>
</evidence>
<dbReference type="InterPro" id="IPR005474">
    <property type="entry name" value="Transketolase_N"/>
</dbReference>
<dbReference type="SUPFAM" id="SSF52518">
    <property type="entry name" value="Thiamin diphosphate-binding fold (THDP-binding)"/>
    <property type="match status" value="1"/>
</dbReference>
<dbReference type="InterPro" id="IPR029061">
    <property type="entry name" value="THDP-binding"/>
</dbReference>
<proteinExistence type="predicted"/>
<dbReference type="CDD" id="cd02012">
    <property type="entry name" value="TPP_TK"/>
    <property type="match status" value="1"/>
</dbReference>
<feature type="domain" description="Transketolase N-terminal" evidence="1">
    <location>
        <begin position="27"/>
        <end position="279"/>
    </location>
</feature>
<dbReference type="EMBL" id="CAACVI010000034">
    <property type="protein sequence ID" value="VEN74521.1"/>
    <property type="molecule type" value="Genomic_DNA"/>
</dbReference>
<dbReference type="AlphaFoldDB" id="A0A484HMJ7"/>
<protein>
    <submittedName>
        <fullName evidence="2">Putative transketolase N-terminal section</fullName>
        <ecNumber evidence="2">2.2.1.1</ecNumber>
    </submittedName>
</protein>
<keyword evidence="2" id="KW-0808">Transferase</keyword>
<accession>A0A484HMJ7</accession>
<gene>
    <name evidence="2" type="ORF">EPICR_40103</name>
</gene>
<dbReference type="Pfam" id="PF00456">
    <property type="entry name" value="Transketolase_N"/>
    <property type="match status" value="1"/>
</dbReference>
<dbReference type="GO" id="GO:0004802">
    <property type="term" value="F:transketolase activity"/>
    <property type="evidence" value="ECO:0007669"/>
    <property type="project" value="UniProtKB-EC"/>
</dbReference>
<dbReference type="EC" id="2.2.1.1" evidence="2"/>
<evidence type="ECO:0000313" key="2">
    <source>
        <dbReference type="EMBL" id="VEN74521.1"/>
    </source>
</evidence>
<dbReference type="Gene3D" id="3.40.50.970">
    <property type="match status" value="1"/>
</dbReference>